<evidence type="ECO:0000256" key="1">
    <source>
        <dbReference type="SAM" id="MobiDB-lite"/>
    </source>
</evidence>
<organism evidence="2 3">
    <name type="scientific">Puniceicoccus vermicola</name>
    <dbReference type="NCBI Taxonomy" id="388746"/>
    <lineage>
        <taxon>Bacteria</taxon>
        <taxon>Pseudomonadati</taxon>
        <taxon>Verrucomicrobiota</taxon>
        <taxon>Opitutia</taxon>
        <taxon>Puniceicoccales</taxon>
        <taxon>Puniceicoccaceae</taxon>
        <taxon>Puniceicoccus</taxon>
    </lineage>
</organism>
<dbReference type="Gene3D" id="3.40.50.1000">
    <property type="entry name" value="HAD superfamily/HAD-like"/>
    <property type="match status" value="1"/>
</dbReference>
<keyword evidence="3" id="KW-1185">Reference proteome</keyword>
<dbReference type="GO" id="GO:0016787">
    <property type="term" value="F:hydrolase activity"/>
    <property type="evidence" value="ECO:0007669"/>
    <property type="project" value="UniProtKB-KW"/>
</dbReference>
<dbReference type="Proteomes" id="UP000525652">
    <property type="component" value="Unassembled WGS sequence"/>
</dbReference>
<dbReference type="InterPro" id="IPR023214">
    <property type="entry name" value="HAD_sf"/>
</dbReference>
<dbReference type="RefSeq" id="WP_185693494.1">
    <property type="nucleotide sequence ID" value="NZ_JACHVA010000102.1"/>
</dbReference>
<sequence length="346" mass="38973">MAESNLHGQTVIACIWDFDKTLIPGYMQSPLFEAYGIDEKTFWNEVNELPELYARQGCHVSKDTVYLNHLLSYVKNGPLKGLSNRKLRELGRELRFYPGLPEFFKTIKNFVSGDPFFQKHGVTIEHYIISTGLAEMIRGSSIAPYVDGIFGCEFIEKPFPPGYGSQKELELVEGGEVSQIGVMVDNTIKTRFVFEINKGTNKDPSIDVNANILPGDRRIPIRNMIYLADGPSDVPVFSVVRRSGGLTFAVYDPESEAEFAQNDSLLQAGRIDSYGPADYRESSSTNMWLRMHIRQIAGRICEEKRQAMASRVKEPPRHLHKEVPPSPPMDLQGKLFTEGDSQSSEQ</sequence>
<name>A0A7X1AZH6_9BACT</name>
<comment type="caution">
    <text evidence="2">The sequence shown here is derived from an EMBL/GenBank/DDBJ whole genome shotgun (WGS) entry which is preliminary data.</text>
</comment>
<dbReference type="AlphaFoldDB" id="A0A7X1AZH6"/>
<feature type="region of interest" description="Disordered" evidence="1">
    <location>
        <begin position="307"/>
        <end position="346"/>
    </location>
</feature>
<feature type="compositionally biased region" description="Basic and acidic residues" evidence="1">
    <location>
        <begin position="307"/>
        <end position="323"/>
    </location>
</feature>
<evidence type="ECO:0000313" key="3">
    <source>
        <dbReference type="Proteomes" id="UP000525652"/>
    </source>
</evidence>
<dbReference type="EMBL" id="JACHVA010000102">
    <property type="protein sequence ID" value="MBC2602828.1"/>
    <property type="molecule type" value="Genomic_DNA"/>
</dbReference>
<accession>A0A7X1AZH6</accession>
<protein>
    <submittedName>
        <fullName evidence="2">Haloacid dehalogenase-like hydrolase</fullName>
    </submittedName>
</protein>
<dbReference type="InterPro" id="IPR036412">
    <property type="entry name" value="HAD-like_sf"/>
</dbReference>
<gene>
    <name evidence="2" type="ORF">H5P30_13675</name>
</gene>
<reference evidence="2 3" key="1">
    <citation type="submission" date="2020-07" db="EMBL/GenBank/DDBJ databases">
        <authorList>
            <person name="Feng X."/>
        </authorList>
    </citation>
    <scope>NUCLEOTIDE SEQUENCE [LARGE SCALE GENOMIC DNA]</scope>
    <source>
        <strain evidence="2 3">JCM14086</strain>
    </source>
</reference>
<keyword evidence="2" id="KW-0378">Hydrolase</keyword>
<evidence type="ECO:0000313" key="2">
    <source>
        <dbReference type="EMBL" id="MBC2602828.1"/>
    </source>
</evidence>
<proteinExistence type="predicted"/>
<dbReference type="SUPFAM" id="SSF56784">
    <property type="entry name" value="HAD-like"/>
    <property type="match status" value="1"/>
</dbReference>